<organism evidence="9 10">
    <name type="scientific">Phyllostomus discolor</name>
    <name type="common">pale spear-nosed bat</name>
    <dbReference type="NCBI Taxonomy" id="89673"/>
    <lineage>
        <taxon>Eukaryota</taxon>
        <taxon>Metazoa</taxon>
        <taxon>Chordata</taxon>
        <taxon>Craniata</taxon>
        <taxon>Vertebrata</taxon>
        <taxon>Euteleostomi</taxon>
        <taxon>Mammalia</taxon>
        <taxon>Eutheria</taxon>
        <taxon>Laurasiatheria</taxon>
        <taxon>Chiroptera</taxon>
        <taxon>Yangochiroptera</taxon>
        <taxon>Phyllostomidae</taxon>
        <taxon>Phyllostominae</taxon>
        <taxon>Phyllostomus</taxon>
    </lineage>
</organism>
<reference evidence="10" key="1">
    <citation type="submission" date="2025-08" db="UniProtKB">
        <authorList>
            <consortium name="RefSeq"/>
        </authorList>
    </citation>
    <scope>IDENTIFICATION</scope>
    <source>
        <tissue evidence="10">Muscle</tissue>
    </source>
</reference>
<dbReference type="InterPro" id="IPR009040">
    <property type="entry name" value="Ferritin-like_diiron"/>
</dbReference>
<dbReference type="InterPro" id="IPR001519">
    <property type="entry name" value="Ferritin"/>
</dbReference>
<dbReference type="PANTHER" id="PTHR11431:SF97">
    <property type="entry name" value="FERRITIN HEAVY POLYPEPTIDE-LIKE 17-RELATED"/>
    <property type="match status" value="1"/>
</dbReference>
<dbReference type="PROSITE" id="PS50905">
    <property type="entry name" value="FERRITIN_LIKE"/>
    <property type="match status" value="1"/>
</dbReference>
<dbReference type="InterPro" id="IPR009078">
    <property type="entry name" value="Ferritin-like_SF"/>
</dbReference>
<keyword evidence="4" id="KW-0560">Oxidoreductase</keyword>
<dbReference type="GO" id="GO:0008199">
    <property type="term" value="F:ferric iron binding"/>
    <property type="evidence" value="ECO:0007669"/>
    <property type="project" value="InterPro"/>
</dbReference>
<dbReference type="RefSeq" id="XP_035872780.1">
    <property type="nucleotide sequence ID" value="XM_036016887.1"/>
</dbReference>
<dbReference type="Proteomes" id="UP000504628">
    <property type="component" value="Chromosome X"/>
</dbReference>
<feature type="binding site" evidence="6">
    <location>
        <position position="142"/>
    </location>
    <ligand>
        <name>Fe cation</name>
        <dbReference type="ChEBI" id="CHEBI:24875"/>
        <label>2</label>
    </ligand>
</feature>
<dbReference type="GO" id="GO:0005737">
    <property type="term" value="C:cytoplasm"/>
    <property type="evidence" value="ECO:0007669"/>
    <property type="project" value="TreeGrafter"/>
</dbReference>
<evidence type="ECO:0000313" key="9">
    <source>
        <dbReference type="Proteomes" id="UP000504628"/>
    </source>
</evidence>
<dbReference type="GO" id="GO:0008198">
    <property type="term" value="F:ferrous iron binding"/>
    <property type="evidence" value="ECO:0007669"/>
    <property type="project" value="TreeGrafter"/>
</dbReference>
<dbReference type="OrthoDB" id="186462at2759"/>
<evidence type="ECO:0000256" key="4">
    <source>
        <dbReference type="ARBA" id="ARBA00023002"/>
    </source>
</evidence>
<feature type="binding site" evidence="6">
    <location>
        <position position="64"/>
    </location>
    <ligand>
        <name>Fe cation</name>
        <dbReference type="ChEBI" id="CHEBI:24875"/>
        <label>1</label>
    </ligand>
</feature>
<dbReference type="SUPFAM" id="SSF47240">
    <property type="entry name" value="Ferritin-like"/>
    <property type="match status" value="1"/>
</dbReference>
<keyword evidence="5 6" id="KW-0408">Iron</keyword>
<protein>
    <recommendedName>
        <fullName evidence="7">Ferritin</fullName>
    </recommendedName>
</protein>
<comment type="similarity">
    <text evidence="1 7">Belongs to the ferritin family.</text>
</comment>
<keyword evidence="3 6" id="KW-0479">Metal-binding</keyword>
<evidence type="ECO:0000256" key="5">
    <source>
        <dbReference type="ARBA" id="ARBA00023004"/>
    </source>
</evidence>
<dbReference type="CDD" id="cd01056">
    <property type="entry name" value="Euk_Ferritin"/>
    <property type="match status" value="1"/>
</dbReference>
<dbReference type="InParanoid" id="A0A7E6D0H8"/>
<dbReference type="GO" id="GO:0006879">
    <property type="term" value="P:intracellular iron ion homeostasis"/>
    <property type="evidence" value="ECO:0007669"/>
    <property type="project" value="UniProtKB-KW"/>
</dbReference>
<dbReference type="GO" id="GO:0004322">
    <property type="term" value="F:ferroxidase activity"/>
    <property type="evidence" value="ECO:0007669"/>
    <property type="project" value="UniProtKB-ARBA"/>
</dbReference>
<evidence type="ECO:0000256" key="6">
    <source>
        <dbReference type="PIRSR" id="PIRSR601519-1"/>
    </source>
</evidence>
<dbReference type="GO" id="GO:0006826">
    <property type="term" value="P:iron ion transport"/>
    <property type="evidence" value="ECO:0007669"/>
    <property type="project" value="InterPro"/>
</dbReference>
<dbReference type="FunFam" id="1.20.1260.10:FF:000016">
    <property type="entry name" value="Ferritin heavy chain"/>
    <property type="match status" value="1"/>
</dbReference>
<evidence type="ECO:0000256" key="2">
    <source>
        <dbReference type="ARBA" id="ARBA00022434"/>
    </source>
</evidence>
<dbReference type="Pfam" id="PF00210">
    <property type="entry name" value="Ferritin"/>
    <property type="match status" value="1"/>
</dbReference>
<dbReference type="PANTHER" id="PTHR11431">
    <property type="entry name" value="FERRITIN"/>
    <property type="match status" value="1"/>
</dbReference>
<evidence type="ECO:0000256" key="1">
    <source>
        <dbReference type="ARBA" id="ARBA00007513"/>
    </source>
</evidence>
<keyword evidence="9" id="KW-1185">Reference proteome</keyword>
<accession>A0A7E6D0H8</accession>
<dbReference type="Gene3D" id="1.20.1260.10">
    <property type="match status" value="1"/>
</dbReference>
<evidence type="ECO:0000256" key="3">
    <source>
        <dbReference type="ARBA" id="ARBA00022723"/>
    </source>
</evidence>
<proteinExistence type="inferred from homology"/>
<dbReference type="InterPro" id="IPR008331">
    <property type="entry name" value="Ferritin_DPS_dom"/>
</dbReference>
<evidence type="ECO:0000313" key="10">
    <source>
        <dbReference type="RefSeq" id="XP_035872780.1"/>
    </source>
</evidence>
<feature type="binding site" evidence="6">
    <location>
        <position position="29"/>
    </location>
    <ligand>
        <name>Fe cation</name>
        <dbReference type="ChEBI" id="CHEBI:24875"/>
        <label>1</label>
    </ligand>
</feature>
<feature type="domain" description="Ferritin-like diiron" evidence="8">
    <location>
        <begin position="12"/>
        <end position="160"/>
    </location>
</feature>
<comment type="function">
    <text evidence="7">Stores iron in a soluble, non-toxic, readily available form. Important for iron homeostasis. Iron is taken up in the ferrous form and deposited as ferric hydroxides after oxidation.</text>
</comment>
<sequence length="182" mass="20578">MATTLGPCHVHQSCHPECESAINNQVNLELHASYLYVSMACYLDHGDVALKHFSLFFLQQSKKEREHAEYLLGLQNRSASNPLLWNMPKPEEENWENGLRVLECALQLAKRVQQSLLSLHQVAKEKHGQAYHFLEGGYLHEQVMFIQELGDHVTNLGKLGAPEVSLAESLFDKLTLGDSKNN</sequence>
<evidence type="ECO:0000259" key="8">
    <source>
        <dbReference type="PROSITE" id="PS50905"/>
    </source>
</evidence>
<dbReference type="AlphaFoldDB" id="A0A7E6D0H8"/>
<feature type="binding site" evidence="6">
    <location>
        <position position="67"/>
    </location>
    <ligand>
        <name>Fe cation</name>
        <dbReference type="ChEBI" id="CHEBI:24875"/>
        <label>1</label>
    </ligand>
</feature>
<evidence type="ECO:0000256" key="7">
    <source>
        <dbReference type="RuleBase" id="RU361145"/>
    </source>
</evidence>
<gene>
    <name evidence="10" type="primary">LOC114505649</name>
</gene>
<name>A0A7E6D0H8_9CHIR</name>
<dbReference type="InterPro" id="IPR012347">
    <property type="entry name" value="Ferritin-like"/>
</dbReference>
<dbReference type="GeneID" id="114505649"/>
<dbReference type="KEGG" id="pdic:114505649"/>
<keyword evidence="2 7" id="KW-0409">Iron storage</keyword>